<dbReference type="RefSeq" id="WP_122626462.1">
    <property type="nucleotide sequence ID" value="NZ_UPPP01000056.1"/>
</dbReference>
<dbReference type="GO" id="GO:0006281">
    <property type="term" value="P:DNA repair"/>
    <property type="evidence" value="ECO:0007669"/>
    <property type="project" value="UniProtKB-KW"/>
</dbReference>
<dbReference type="PANTHER" id="PTHR10815:SF5">
    <property type="entry name" value="METHYLATED-DNA--PROTEIN-CYSTEINE METHYLTRANSFERASE"/>
    <property type="match status" value="1"/>
</dbReference>
<dbReference type="AlphaFoldDB" id="A0A498R256"/>
<dbReference type="EMBL" id="UPPP01000056">
    <property type="protein sequence ID" value="VBB05471.1"/>
    <property type="molecule type" value="Genomic_DNA"/>
</dbReference>
<evidence type="ECO:0000256" key="6">
    <source>
        <dbReference type="ARBA" id="ARBA00022763"/>
    </source>
</evidence>
<dbReference type="EC" id="2.1.1.63" evidence="3"/>
<dbReference type="PANTHER" id="PTHR10815">
    <property type="entry name" value="METHYLATED-DNA--PROTEIN-CYSTEINE METHYLTRANSFERASE"/>
    <property type="match status" value="1"/>
</dbReference>
<evidence type="ECO:0000256" key="5">
    <source>
        <dbReference type="ARBA" id="ARBA00022679"/>
    </source>
</evidence>
<dbReference type="GO" id="GO:0032259">
    <property type="term" value="P:methylation"/>
    <property type="evidence" value="ECO:0007669"/>
    <property type="project" value="UniProtKB-KW"/>
</dbReference>
<dbReference type="Pfam" id="PF01035">
    <property type="entry name" value="DNA_binding_1"/>
    <property type="match status" value="1"/>
</dbReference>
<keyword evidence="7" id="KW-0234">DNA repair</keyword>
<keyword evidence="6" id="KW-0227">DNA damage</keyword>
<keyword evidence="4 10" id="KW-0489">Methyltransferase</keyword>
<feature type="domain" description="Methylated-DNA-[protein]-cysteine S-methyltransferase DNA binding" evidence="9">
    <location>
        <begin position="85"/>
        <end position="164"/>
    </location>
</feature>
<dbReference type="InterPro" id="IPR014048">
    <property type="entry name" value="MethylDNA_cys_MeTrfase_DNA-bd"/>
</dbReference>
<keyword evidence="11" id="KW-1185">Reference proteome</keyword>
<evidence type="ECO:0000256" key="8">
    <source>
        <dbReference type="ARBA" id="ARBA00049348"/>
    </source>
</evidence>
<dbReference type="InterPro" id="IPR036631">
    <property type="entry name" value="MGMT_N_sf"/>
</dbReference>
<dbReference type="FunFam" id="1.10.10.10:FF:000214">
    <property type="entry name" value="Methylated-DNA--protein-cysteine methyltransferase"/>
    <property type="match status" value="1"/>
</dbReference>
<organism evidence="10 11">
    <name type="scientific">Lucifera butyrica</name>
    <dbReference type="NCBI Taxonomy" id="1351585"/>
    <lineage>
        <taxon>Bacteria</taxon>
        <taxon>Bacillati</taxon>
        <taxon>Bacillota</taxon>
        <taxon>Negativicutes</taxon>
        <taxon>Veillonellales</taxon>
        <taxon>Veillonellaceae</taxon>
        <taxon>Lucifera</taxon>
    </lineage>
</organism>
<dbReference type="GO" id="GO:0003908">
    <property type="term" value="F:methylated-DNA-[protein]-cysteine S-methyltransferase activity"/>
    <property type="evidence" value="ECO:0007669"/>
    <property type="project" value="UniProtKB-EC"/>
</dbReference>
<dbReference type="PROSITE" id="PS00374">
    <property type="entry name" value="MGMT"/>
    <property type="match status" value="1"/>
</dbReference>
<dbReference type="CDD" id="cd06445">
    <property type="entry name" value="ATase"/>
    <property type="match status" value="1"/>
</dbReference>
<dbReference type="OrthoDB" id="9802228at2"/>
<comment type="catalytic activity">
    <reaction evidence="1">
        <text>a 4-O-methyl-thymidine in DNA + L-cysteinyl-[protein] = a thymidine in DNA + S-methyl-L-cysteinyl-[protein]</text>
        <dbReference type="Rhea" id="RHEA:53428"/>
        <dbReference type="Rhea" id="RHEA-COMP:10131"/>
        <dbReference type="Rhea" id="RHEA-COMP:10132"/>
        <dbReference type="Rhea" id="RHEA-COMP:13555"/>
        <dbReference type="Rhea" id="RHEA-COMP:13556"/>
        <dbReference type="ChEBI" id="CHEBI:29950"/>
        <dbReference type="ChEBI" id="CHEBI:82612"/>
        <dbReference type="ChEBI" id="CHEBI:137386"/>
        <dbReference type="ChEBI" id="CHEBI:137387"/>
        <dbReference type="EC" id="2.1.1.63"/>
    </reaction>
</comment>
<evidence type="ECO:0000256" key="4">
    <source>
        <dbReference type="ARBA" id="ARBA00022603"/>
    </source>
</evidence>
<evidence type="ECO:0000256" key="7">
    <source>
        <dbReference type="ARBA" id="ARBA00023204"/>
    </source>
</evidence>
<evidence type="ECO:0000256" key="3">
    <source>
        <dbReference type="ARBA" id="ARBA00011918"/>
    </source>
</evidence>
<dbReference type="SUPFAM" id="SSF53155">
    <property type="entry name" value="Methylated DNA-protein cysteine methyltransferase domain"/>
    <property type="match status" value="1"/>
</dbReference>
<sequence length="167" mass="18157">MQPVFQVLSTDWGYMAAVWSERGLWELSFPRPQTEQALADLNSFAAGPVSPVDERGQELRRELNIYFRGFPVSFTVPVDWRGYTAFQAAVLKYTAQIPYGQSRNYGETAAAAGSPRGARAAGGALHSNRTPIVVPCHRVVGSNGSLTGFGGGLEMKKALLLLEKILP</sequence>
<comment type="catalytic activity">
    <reaction evidence="8">
        <text>a 6-O-methyl-2'-deoxyguanosine in DNA + L-cysteinyl-[protein] = S-methyl-L-cysteinyl-[protein] + a 2'-deoxyguanosine in DNA</text>
        <dbReference type="Rhea" id="RHEA:24000"/>
        <dbReference type="Rhea" id="RHEA-COMP:10131"/>
        <dbReference type="Rhea" id="RHEA-COMP:10132"/>
        <dbReference type="Rhea" id="RHEA-COMP:11367"/>
        <dbReference type="Rhea" id="RHEA-COMP:11368"/>
        <dbReference type="ChEBI" id="CHEBI:29950"/>
        <dbReference type="ChEBI" id="CHEBI:82612"/>
        <dbReference type="ChEBI" id="CHEBI:85445"/>
        <dbReference type="ChEBI" id="CHEBI:85448"/>
        <dbReference type="EC" id="2.1.1.63"/>
    </reaction>
</comment>
<evidence type="ECO:0000256" key="2">
    <source>
        <dbReference type="ARBA" id="ARBA00008711"/>
    </source>
</evidence>
<dbReference type="InterPro" id="IPR036217">
    <property type="entry name" value="MethylDNA_cys_MeTrfase_DNAb"/>
</dbReference>
<accession>A0A498R256</accession>
<gene>
    <name evidence="10" type="ORF">LUCI_0681</name>
</gene>
<dbReference type="Proteomes" id="UP000277811">
    <property type="component" value="Unassembled WGS sequence"/>
</dbReference>
<evidence type="ECO:0000256" key="1">
    <source>
        <dbReference type="ARBA" id="ARBA00001286"/>
    </source>
</evidence>
<evidence type="ECO:0000259" key="9">
    <source>
        <dbReference type="Pfam" id="PF01035"/>
    </source>
</evidence>
<proteinExistence type="inferred from homology"/>
<evidence type="ECO:0000313" key="11">
    <source>
        <dbReference type="Proteomes" id="UP000277811"/>
    </source>
</evidence>
<name>A0A498R256_9FIRM</name>
<reference evidence="10 11" key="1">
    <citation type="submission" date="2018-06" db="EMBL/GenBank/DDBJ databases">
        <authorList>
            <person name="Strepis N."/>
        </authorList>
    </citation>
    <scope>NUCLEOTIDE SEQUENCE [LARGE SCALE GENOMIC DNA]</scope>
    <source>
        <strain evidence="10">LUCI</strain>
    </source>
</reference>
<dbReference type="InterPro" id="IPR036388">
    <property type="entry name" value="WH-like_DNA-bd_sf"/>
</dbReference>
<dbReference type="SUPFAM" id="SSF46767">
    <property type="entry name" value="Methylated DNA-protein cysteine methyltransferase, C-terminal domain"/>
    <property type="match status" value="1"/>
</dbReference>
<dbReference type="Gene3D" id="1.10.10.10">
    <property type="entry name" value="Winged helix-like DNA-binding domain superfamily/Winged helix DNA-binding domain"/>
    <property type="match status" value="1"/>
</dbReference>
<dbReference type="NCBIfam" id="TIGR00589">
    <property type="entry name" value="ogt"/>
    <property type="match status" value="1"/>
</dbReference>
<comment type="similarity">
    <text evidence="2">Belongs to the MGMT family.</text>
</comment>
<evidence type="ECO:0000313" key="10">
    <source>
        <dbReference type="EMBL" id="VBB05471.1"/>
    </source>
</evidence>
<dbReference type="InterPro" id="IPR001497">
    <property type="entry name" value="MethylDNA_cys_MeTrfase_AS"/>
</dbReference>
<keyword evidence="5 10" id="KW-0808">Transferase</keyword>
<protein>
    <recommendedName>
        <fullName evidence="3">methylated-DNA--[protein]-cysteine S-methyltransferase</fullName>
        <ecNumber evidence="3">2.1.1.63</ecNumber>
    </recommendedName>
</protein>